<name>A0A1B3B8X0_9GAMM</name>
<proteinExistence type="predicted"/>
<sequence precursor="true">MKKHIAMSAVCLCMTASYISQEAEASSHREAPNITRYPTLDSTDFYVFNSYETGRSGYVTMIANYVPLQDAYGGPNYFALDPAADYNIHIDSDGDAVEDLTFQFKFDNNLAAGGAGIELAVGPDGDKKQIAIPLKNAGGISAGDSSALNFTEQYTLNLVEGPVRSGTTSAITGSGGETNFTKPWDYIGDKTFGSSTAYQDYANQYIYNISVPGCSTEGKVFVGQRSDPFAVNLGESFDLVNYVPVEGDSSPGAGDGGGFPGGITQDKANDDLRNKNVTTFALELPASCIVGDGNGVIGAWTTAYVPQARIQNPNATFEKPEVNGGAKVQISRLSNPLVNEVVIGLPDKDRFSTAAPADDGQFADYVTHPSFPELLNILFRDAVNNTLGTNFETIAPTNFPRTDLIAAFLTGFPGVNQQATVTPSEMLRLNTGIPAVPASQQSPYGVVGDDLAGFPNGRRPGDDVVDIALRVVMGRLCYEFPVNGTPTNLGYCEPADANVGNAPFTDGAPLSATDLDEFFPYLKTPVAGSPN</sequence>
<evidence type="ECO:0000256" key="1">
    <source>
        <dbReference type="SAM" id="SignalP"/>
    </source>
</evidence>
<protein>
    <recommendedName>
        <fullName evidence="4">DUF4331 domain-containing protein</fullName>
    </recommendedName>
</protein>
<evidence type="ECO:0000313" key="2">
    <source>
        <dbReference type="EMBL" id="AOE49248.1"/>
    </source>
</evidence>
<dbReference type="AlphaFoldDB" id="A0A1B3B8X0"/>
<dbReference type="KEGG" id="ksd:KS2013_524"/>
<dbReference type="STRING" id="1144748.KS2013_524"/>
<organism evidence="2 3">
    <name type="scientific">Kangiella sediminilitoris</name>
    <dbReference type="NCBI Taxonomy" id="1144748"/>
    <lineage>
        <taxon>Bacteria</taxon>
        <taxon>Pseudomonadati</taxon>
        <taxon>Pseudomonadota</taxon>
        <taxon>Gammaproteobacteria</taxon>
        <taxon>Kangiellales</taxon>
        <taxon>Kangiellaceae</taxon>
        <taxon>Kangiella</taxon>
    </lineage>
</organism>
<dbReference type="PATRIC" id="fig|1144748.3.peg.530"/>
<dbReference type="InterPro" id="IPR025566">
    <property type="entry name" value="DUF4331"/>
</dbReference>
<keyword evidence="1" id="KW-0732">Signal</keyword>
<gene>
    <name evidence="2" type="ORF">KS2013_524</name>
</gene>
<dbReference type="OrthoDB" id="525451at2"/>
<evidence type="ECO:0000313" key="3">
    <source>
        <dbReference type="Proteomes" id="UP000094147"/>
    </source>
</evidence>
<dbReference type="Pfam" id="PF14224">
    <property type="entry name" value="DUF4331"/>
    <property type="match status" value="1"/>
</dbReference>
<feature type="chain" id="PRO_5008544025" description="DUF4331 domain-containing protein" evidence="1">
    <location>
        <begin position="23"/>
        <end position="531"/>
    </location>
</feature>
<dbReference type="EMBL" id="CP012418">
    <property type="protein sequence ID" value="AOE49248.1"/>
    <property type="molecule type" value="Genomic_DNA"/>
</dbReference>
<dbReference type="Proteomes" id="UP000094147">
    <property type="component" value="Chromosome"/>
</dbReference>
<dbReference type="RefSeq" id="WP_068989321.1">
    <property type="nucleotide sequence ID" value="NZ_CP012418.1"/>
</dbReference>
<accession>A0A1B3B8X0</accession>
<keyword evidence="3" id="KW-1185">Reference proteome</keyword>
<feature type="signal peptide" evidence="1">
    <location>
        <begin position="1"/>
        <end position="22"/>
    </location>
</feature>
<reference evidence="3" key="1">
    <citation type="submission" date="2015-08" db="EMBL/GenBank/DDBJ databases">
        <authorList>
            <person name="Kim K.M."/>
        </authorList>
    </citation>
    <scope>NUCLEOTIDE SEQUENCE [LARGE SCALE GENOMIC DNA]</scope>
    <source>
        <strain evidence="3">KCTC 23892</strain>
    </source>
</reference>
<evidence type="ECO:0008006" key="4">
    <source>
        <dbReference type="Google" id="ProtNLM"/>
    </source>
</evidence>